<dbReference type="EMBL" id="FXWG01000001">
    <property type="protein sequence ID" value="SMQ62360.1"/>
    <property type="molecule type" value="Genomic_DNA"/>
</dbReference>
<evidence type="ECO:0000313" key="3">
    <source>
        <dbReference type="Proteomes" id="UP000194420"/>
    </source>
</evidence>
<dbReference type="Gene3D" id="3.10.180.10">
    <property type="entry name" value="2,3-Dihydroxybiphenyl 1,2-Dioxygenase, domain 1"/>
    <property type="match status" value="1"/>
</dbReference>
<protein>
    <submittedName>
        <fullName evidence="2">Catechol 2,3-dioxygenase</fullName>
    </submittedName>
</protein>
<dbReference type="OrthoDB" id="4725692at2"/>
<dbReference type="InterPro" id="IPR051332">
    <property type="entry name" value="Fosfomycin_Res_Enzymes"/>
</dbReference>
<reference evidence="3" key="1">
    <citation type="submission" date="2017-04" db="EMBL/GenBank/DDBJ databases">
        <authorList>
            <person name="Varghese N."/>
            <person name="Submissions S."/>
        </authorList>
    </citation>
    <scope>NUCLEOTIDE SEQUENCE [LARGE SCALE GENOMIC DNA]</scope>
</reference>
<dbReference type="Proteomes" id="UP000194420">
    <property type="component" value="Unassembled WGS sequence"/>
</dbReference>
<organism evidence="2 3">
    <name type="scientific">Altererythrobacter xiamenensis</name>
    <dbReference type="NCBI Taxonomy" id="1316679"/>
    <lineage>
        <taxon>Bacteria</taxon>
        <taxon>Pseudomonadati</taxon>
        <taxon>Pseudomonadota</taxon>
        <taxon>Alphaproteobacteria</taxon>
        <taxon>Sphingomonadales</taxon>
        <taxon>Erythrobacteraceae</taxon>
        <taxon>Altererythrobacter</taxon>
    </lineage>
</organism>
<dbReference type="PANTHER" id="PTHR36113">
    <property type="entry name" value="LYASE, PUTATIVE-RELATED-RELATED"/>
    <property type="match status" value="1"/>
</dbReference>
<evidence type="ECO:0000313" key="2">
    <source>
        <dbReference type="EMBL" id="SMQ62360.1"/>
    </source>
</evidence>
<keyword evidence="2" id="KW-0560">Oxidoreductase</keyword>
<keyword evidence="3" id="KW-1185">Reference proteome</keyword>
<dbReference type="InterPro" id="IPR004360">
    <property type="entry name" value="Glyas_Fos-R_dOase_dom"/>
</dbReference>
<dbReference type="InterPro" id="IPR029068">
    <property type="entry name" value="Glyas_Bleomycin-R_OHBP_Dase"/>
</dbReference>
<accession>A0A1Y6EN39</accession>
<dbReference type="AlphaFoldDB" id="A0A1Y6EN39"/>
<gene>
    <name evidence="2" type="ORF">SAMN06297468_0689</name>
</gene>
<dbReference type="SUPFAM" id="SSF54593">
    <property type="entry name" value="Glyoxalase/Bleomycin resistance protein/Dihydroxybiphenyl dioxygenase"/>
    <property type="match status" value="1"/>
</dbReference>
<evidence type="ECO:0000259" key="1">
    <source>
        <dbReference type="PROSITE" id="PS51819"/>
    </source>
</evidence>
<dbReference type="PANTHER" id="PTHR36113:SF3">
    <property type="entry name" value="SLL5075 PROTEIN"/>
    <property type="match status" value="1"/>
</dbReference>
<dbReference type="InterPro" id="IPR037523">
    <property type="entry name" value="VOC_core"/>
</dbReference>
<dbReference type="GO" id="GO:0051213">
    <property type="term" value="F:dioxygenase activity"/>
    <property type="evidence" value="ECO:0007669"/>
    <property type="project" value="UniProtKB-KW"/>
</dbReference>
<dbReference type="Pfam" id="PF00903">
    <property type="entry name" value="Glyoxalase"/>
    <property type="match status" value="1"/>
</dbReference>
<dbReference type="PROSITE" id="PS51819">
    <property type="entry name" value="VOC"/>
    <property type="match status" value="1"/>
</dbReference>
<sequence>MKLDHMVVLVRSLEMSLPWYAALLGLIGFQKTRDHVWVSENGLAIDLKQAKAETSDYERYAPGLNHLGFTAPDEAALDAVRAGMAEAGFEVPDKQRFGGETATFFRDPDGMRIEVTVYK</sequence>
<dbReference type="RefSeq" id="WP_086436598.1">
    <property type="nucleotide sequence ID" value="NZ_FXWG01000001.1"/>
</dbReference>
<keyword evidence="2" id="KW-0223">Dioxygenase</keyword>
<name>A0A1Y6EN39_9SPHN</name>
<proteinExistence type="predicted"/>
<feature type="domain" description="VOC" evidence="1">
    <location>
        <begin position="2"/>
        <end position="118"/>
    </location>
</feature>